<feature type="chain" id="PRO_5034225667" evidence="3">
    <location>
        <begin position="22"/>
        <end position="856"/>
    </location>
</feature>
<evidence type="ECO:0000256" key="2">
    <source>
        <dbReference type="SAM" id="MobiDB-lite"/>
    </source>
</evidence>
<feature type="compositionally biased region" description="Low complexity" evidence="2">
    <location>
        <begin position="553"/>
        <end position="564"/>
    </location>
</feature>
<gene>
    <name evidence="4" type="ORF">OBBRIDRAFT_825697</name>
</gene>
<keyword evidence="1" id="KW-0677">Repeat</keyword>
<dbReference type="Proteomes" id="UP000250043">
    <property type="component" value="Unassembled WGS sequence"/>
</dbReference>
<dbReference type="InterPro" id="IPR011990">
    <property type="entry name" value="TPR-like_helical_dom_sf"/>
</dbReference>
<evidence type="ECO:0000256" key="1">
    <source>
        <dbReference type="ARBA" id="ARBA00022737"/>
    </source>
</evidence>
<dbReference type="Gene3D" id="1.25.40.10">
    <property type="entry name" value="Tetratricopeptide repeat domain"/>
    <property type="match status" value="1"/>
</dbReference>
<feature type="compositionally biased region" description="Polar residues" evidence="2">
    <location>
        <begin position="538"/>
        <end position="552"/>
    </location>
</feature>
<accession>A0A8E2AZ45</accession>
<dbReference type="AlphaFoldDB" id="A0A8E2AZ45"/>
<feature type="region of interest" description="Disordered" evidence="2">
    <location>
        <begin position="834"/>
        <end position="856"/>
    </location>
</feature>
<keyword evidence="3" id="KW-0732">Signal</keyword>
<keyword evidence="5" id="KW-1185">Reference proteome</keyword>
<feature type="region of interest" description="Disordered" evidence="2">
    <location>
        <begin position="532"/>
        <end position="575"/>
    </location>
</feature>
<protein>
    <submittedName>
        <fullName evidence="4">Uncharacterized protein</fullName>
    </submittedName>
</protein>
<evidence type="ECO:0000313" key="4">
    <source>
        <dbReference type="EMBL" id="OCH90875.1"/>
    </source>
</evidence>
<feature type="signal peptide" evidence="3">
    <location>
        <begin position="1"/>
        <end position="21"/>
    </location>
</feature>
<evidence type="ECO:0000256" key="3">
    <source>
        <dbReference type="SAM" id="SignalP"/>
    </source>
</evidence>
<reference evidence="4 5" key="1">
    <citation type="submission" date="2016-07" db="EMBL/GenBank/DDBJ databases">
        <title>Draft genome of the white-rot fungus Obba rivulosa 3A-2.</title>
        <authorList>
            <consortium name="DOE Joint Genome Institute"/>
            <person name="Miettinen O."/>
            <person name="Riley R."/>
            <person name="Acob R."/>
            <person name="Barry K."/>
            <person name="Cullen D."/>
            <person name="De Vries R."/>
            <person name="Hainaut M."/>
            <person name="Hatakka A."/>
            <person name="Henrissat B."/>
            <person name="Hilden K."/>
            <person name="Kuo R."/>
            <person name="Labutti K."/>
            <person name="Lipzen A."/>
            <person name="Makela M.R."/>
            <person name="Sandor L."/>
            <person name="Spatafora J.W."/>
            <person name="Grigoriev I.V."/>
            <person name="Hibbett D.S."/>
        </authorList>
    </citation>
    <scope>NUCLEOTIDE SEQUENCE [LARGE SCALE GENOMIC DNA]</scope>
    <source>
        <strain evidence="4 5">3A-2</strain>
    </source>
</reference>
<evidence type="ECO:0000313" key="5">
    <source>
        <dbReference type="Proteomes" id="UP000250043"/>
    </source>
</evidence>
<sequence>MSGHFLLPPALLDLTLVRATARLQALSRPAIKSVPFETSKRCMHQATKFAEPPASTSYLPAVDPADRSLYARRKRRSNQDERKRTDRSATVPFMKKPLSELEARVRNLQSTVVEKGSVVEDMAYSEPELLSIYEDLLAIPSESTSRAQEDSVPRPSDAEIIQVATHRLLGPLEQDTSHHTLISRLGGIAADLDSMRQTFTPVIPGVRTNPPNVAPATVALVPTGILTEREWMSLVHVCLQDSDAKAVEEVLQLMKRLGHPPSDDLLNQVLTFYADSADMEAVERFLDTWIGSKPSEQQRDLHIKAALKANPPRALDSPALNLLHAYEARGLPAPQKSYTRTIVALLSCRTAVAEAHAWDLFSHMRYVAHPDPDAHMYALMISACSSSALSAQPERALDLFAEMTEDRRMPPTQATYCAVILACARSGERKFVHEAFRLAKQMLDAHRDARGRSEFQPNARVFAALLEGAKRVGDLAKTRWILAEMVQQSARAEQSDAADIFVNEPIMTHIFNAYAAYKPPFRRGAAPLVEKQKAAPVSTPQAEDISQPSGSSAPQQDDMQAQPPVEASHSSFSHLPPQTRAELLREVQTLFSRILEDVSAEDVVDQTSGPQGPFRRVNLTPRLLNAYLSVHYAHASFETWSNLYRTIFSEHGQPRTARTYVEALERCTISRKEERELVLPFAEEVWTEWQTVEDKWRANSADDVVRTINARLIERANTAMMRLLALTNHRTRALELVKSFAARYPPDSVKVVPPKPTVRSTRTVLVGVKPLVRLTSAVDVPDDSVPPLLSFAELEILHHRLIAAQDSAGIRYIKWLCKAYEGALRRRRASVVQARPSDGAPVPGPHTALHESGQDI</sequence>
<dbReference type="PANTHER" id="PTHR47447">
    <property type="entry name" value="OS03G0856100 PROTEIN"/>
    <property type="match status" value="1"/>
</dbReference>
<name>A0A8E2AZ45_9APHY</name>
<organism evidence="4 5">
    <name type="scientific">Obba rivulosa</name>
    <dbReference type="NCBI Taxonomy" id="1052685"/>
    <lineage>
        <taxon>Eukaryota</taxon>
        <taxon>Fungi</taxon>
        <taxon>Dikarya</taxon>
        <taxon>Basidiomycota</taxon>
        <taxon>Agaricomycotina</taxon>
        <taxon>Agaricomycetes</taxon>
        <taxon>Polyporales</taxon>
        <taxon>Gelatoporiaceae</taxon>
        <taxon>Obba</taxon>
    </lineage>
</organism>
<proteinExistence type="predicted"/>
<dbReference type="PANTHER" id="PTHR47447:SF17">
    <property type="entry name" value="OS12G0638900 PROTEIN"/>
    <property type="match status" value="1"/>
</dbReference>
<dbReference type="OrthoDB" id="5588846at2759"/>
<dbReference type="EMBL" id="KV722396">
    <property type="protein sequence ID" value="OCH90875.1"/>
    <property type="molecule type" value="Genomic_DNA"/>
</dbReference>